<feature type="compositionally biased region" description="Low complexity" evidence="6">
    <location>
        <begin position="12"/>
        <end position="30"/>
    </location>
</feature>
<dbReference type="GO" id="GO:0000981">
    <property type="term" value="F:DNA-binding transcription factor activity, RNA polymerase II-specific"/>
    <property type="evidence" value="ECO:0007669"/>
    <property type="project" value="TreeGrafter"/>
</dbReference>
<dbReference type="SUPFAM" id="SSF57667">
    <property type="entry name" value="beta-beta-alpha zinc fingers"/>
    <property type="match status" value="1"/>
</dbReference>
<keyword evidence="9" id="KW-1185">Reference proteome</keyword>
<keyword evidence="3 5" id="KW-0863">Zinc-finger</keyword>
<keyword evidence="2" id="KW-0677">Repeat</keyword>
<dbReference type="PROSITE" id="PS50157">
    <property type="entry name" value="ZINC_FINGER_C2H2_2"/>
    <property type="match status" value="3"/>
</dbReference>
<dbReference type="AlphaFoldDB" id="A0A7I8V8D2"/>
<keyword evidence="4" id="KW-0862">Zinc</keyword>
<feature type="domain" description="C2H2-type" evidence="7">
    <location>
        <begin position="907"/>
        <end position="929"/>
    </location>
</feature>
<dbReference type="PANTHER" id="PTHR24379">
    <property type="entry name" value="KRAB AND ZINC FINGER DOMAIN-CONTAINING"/>
    <property type="match status" value="1"/>
</dbReference>
<evidence type="ECO:0000256" key="3">
    <source>
        <dbReference type="ARBA" id="ARBA00022771"/>
    </source>
</evidence>
<feature type="domain" description="C2H2-type" evidence="7">
    <location>
        <begin position="551"/>
        <end position="574"/>
    </location>
</feature>
<organism evidence="8 9">
    <name type="scientific">Dimorphilus gyrociliatus</name>
    <dbReference type="NCBI Taxonomy" id="2664684"/>
    <lineage>
        <taxon>Eukaryota</taxon>
        <taxon>Metazoa</taxon>
        <taxon>Spiralia</taxon>
        <taxon>Lophotrochozoa</taxon>
        <taxon>Annelida</taxon>
        <taxon>Polychaeta</taxon>
        <taxon>Polychaeta incertae sedis</taxon>
        <taxon>Dinophilidae</taxon>
        <taxon>Dimorphilus</taxon>
    </lineage>
</organism>
<feature type="compositionally biased region" description="Basic and acidic residues" evidence="6">
    <location>
        <begin position="191"/>
        <end position="204"/>
    </location>
</feature>
<dbReference type="PROSITE" id="PS00028">
    <property type="entry name" value="ZINC_FINGER_C2H2_1"/>
    <property type="match status" value="8"/>
</dbReference>
<protein>
    <submittedName>
        <fullName evidence="8">DgyrCDS762</fullName>
    </submittedName>
</protein>
<accession>A0A7I8V8D2</accession>
<dbReference type="InterPro" id="IPR036236">
    <property type="entry name" value="Znf_C2H2_sf"/>
</dbReference>
<dbReference type="GO" id="GO:0000977">
    <property type="term" value="F:RNA polymerase II transcription regulatory region sequence-specific DNA binding"/>
    <property type="evidence" value="ECO:0007669"/>
    <property type="project" value="TreeGrafter"/>
</dbReference>
<dbReference type="GO" id="GO:0005634">
    <property type="term" value="C:nucleus"/>
    <property type="evidence" value="ECO:0007669"/>
    <property type="project" value="TreeGrafter"/>
</dbReference>
<feature type="region of interest" description="Disordered" evidence="6">
    <location>
        <begin position="1"/>
        <end position="76"/>
    </location>
</feature>
<feature type="domain" description="C2H2-type" evidence="7">
    <location>
        <begin position="714"/>
        <end position="742"/>
    </location>
</feature>
<dbReference type="InterPro" id="IPR013087">
    <property type="entry name" value="Znf_C2H2_type"/>
</dbReference>
<evidence type="ECO:0000256" key="5">
    <source>
        <dbReference type="PROSITE-ProRule" id="PRU00042"/>
    </source>
</evidence>
<dbReference type="Gene3D" id="3.30.160.60">
    <property type="entry name" value="Classic Zinc Finger"/>
    <property type="match status" value="3"/>
</dbReference>
<evidence type="ECO:0000256" key="2">
    <source>
        <dbReference type="ARBA" id="ARBA00022737"/>
    </source>
</evidence>
<proteinExistence type="predicted"/>
<keyword evidence="1" id="KW-0479">Metal-binding</keyword>
<dbReference type="GO" id="GO:0008270">
    <property type="term" value="F:zinc ion binding"/>
    <property type="evidence" value="ECO:0007669"/>
    <property type="project" value="UniProtKB-KW"/>
</dbReference>
<evidence type="ECO:0000256" key="6">
    <source>
        <dbReference type="SAM" id="MobiDB-lite"/>
    </source>
</evidence>
<comment type="caution">
    <text evidence="8">The sequence shown here is derived from an EMBL/GenBank/DDBJ whole genome shotgun (WGS) entry which is preliminary data.</text>
</comment>
<dbReference type="EMBL" id="CAJFCJ010000001">
    <property type="protein sequence ID" value="CAD5111453.1"/>
    <property type="molecule type" value="Genomic_DNA"/>
</dbReference>
<name>A0A7I8V8D2_9ANNE</name>
<dbReference type="OrthoDB" id="7312725at2759"/>
<dbReference type="PANTHER" id="PTHR24379:SF127">
    <property type="entry name" value="BLOODY FINGERS-RELATED"/>
    <property type="match status" value="1"/>
</dbReference>
<dbReference type="Proteomes" id="UP000549394">
    <property type="component" value="Unassembled WGS sequence"/>
</dbReference>
<evidence type="ECO:0000313" key="8">
    <source>
        <dbReference type="EMBL" id="CAD5111453.1"/>
    </source>
</evidence>
<evidence type="ECO:0000256" key="1">
    <source>
        <dbReference type="ARBA" id="ARBA00022723"/>
    </source>
</evidence>
<evidence type="ECO:0000256" key="4">
    <source>
        <dbReference type="ARBA" id="ARBA00022833"/>
    </source>
</evidence>
<gene>
    <name evidence="8" type="ORF">DGYR_LOCUS745</name>
</gene>
<sequence length="939" mass="107062">MEEDEKKDESDNSCSDLDSIPTSSSSSQSSIDDRIEILEDESNDSFKSLKRKADSESADFDQSGQEGEDVDWSEIPSDKQLKIDKLKIARVEQSKTKSGGVSQILPQTQNISVVNSLNNQNKGTYLIVQQPGQSPNRLPTSGMSLLRLPGNQVPVQNQFLLVPGPTNVPNQRRQLLLIPTTAAGGQPKLAPRLEKASTDSEKKSPCKVAPESLYLPKSSRKKDMEHFTSLFHNYMEKIGEKPENDGSLSASKPCRKCTFRFTNESALNQHEKHSFELGLICHRCDKMLIVHNVCSILSHLKGHHTDWKSGILQMSVKWHLDSGISSQDNKLDISYFSNTDKPSIRGKCLYCSATVDDLKSHLRGEPEEQARSQCPHCQQLFGSKCALIAHMNTCQYVGKREKKEIDDNVSSYSSCPECGLIVRDLEILTKHYYLTCHHNSRRMKFICHFPDCGSLFDDFSHYIDHLSFNHDSLLRKCPLCPVAIKVHGETPVGSRFAEHMTNHHKDHKDMNIESTTKAYSCIFCPKKLFVQRHSYTMHMATHAKQNLVVFYSCYICPKGFLSYEDFRHHLKQTHDFQLCLFMCPVCGSNYVEQNEKCLKEHVATCPKNKDEKAFTYPKVKEFTHEQCDFCLIAFRTNDAYKIHMKEKHDGISQDIQPYQPILKVKPMEKKTNKPATASMEKIGKKICFECGEKYLSWRELGEHESTCHNKNYPAICHLCNSSFSNRNYLDEHLSFEHLGRVRQQITQLICNICGKSKTFAKKDKLRQHLLTFHDKNLTKEELADFIENGKEDLSTSLSANDVRLLSFSKGKRICARCSFETKNSEDFIIHIRKHAVQTIDHVVQCTYCGLNFVGVAGLKRHVFIVHDIGDSIDLKSTSKEEIPQMISSLIDSNESEKCMSVKKEETLSCRECQEEFDDKDVLAKHLRKHGMAFIKHTLS</sequence>
<evidence type="ECO:0000313" key="9">
    <source>
        <dbReference type="Proteomes" id="UP000549394"/>
    </source>
</evidence>
<evidence type="ECO:0000259" key="7">
    <source>
        <dbReference type="PROSITE" id="PS50157"/>
    </source>
</evidence>
<feature type="region of interest" description="Disordered" evidence="6">
    <location>
        <begin position="182"/>
        <end position="207"/>
    </location>
</feature>
<reference evidence="8 9" key="1">
    <citation type="submission" date="2020-08" db="EMBL/GenBank/DDBJ databases">
        <authorList>
            <person name="Hejnol A."/>
        </authorList>
    </citation>
    <scope>NUCLEOTIDE SEQUENCE [LARGE SCALE GENOMIC DNA]</scope>
</reference>
<dbReference type="SMART" id="SM00355">
    <property type="entry name" value="ZnF_C2H2"/>
    <property type="match status" value="15"/>
</dbReference>